<dbReference type="EMBL" id="AP029263">
    <property type="protein sequence ID" value="BFF91375.1"/>
    <property type="molecule type" value="Genomic_DNA"/>
</dbReference>
<sequence>MSFQRGISGGHIQAPSGHKLTTKQKRLPARAPWHKQGEDLYKYCPLLLSLDELYKYNTSQHSEMSSATFKKSDPYSYAPPREEARLGVSICARCINKKVSPMESKSFSRPSSRHLGFSVRDRSRLDLISSSRHSQPPNCLRLNVSTSSHSSDVSKRLKELAQSKQPPKIFSAKQPWHLTGSMRTFQPSERLLKLACSTRPSTRKLYNPFSVAQRALTYKTTERINLLAVPKNKTPTIDVSLEIPSRPTRKSLPGQQTPRLKNLATPKLREDTTIRRKPYTVRRRAMRAKLTPRLEKLALPRQLHSRSGKEKKSSGLMPVHSALEMVTGLPGSRSFPVPCDLSLS</sequence>
<evidence type="ECO:0000256" key="2">
    <source>
        <dbReference type="SAM" id="MobiDB-lite"/>
    </source>
</evidence>
<proteinExistence type="predicted"/>
<dbReference type="PANTHER" id="PTHR15901">
    <property type="entry name" value="TESTICULAR HAPLOID EXPRESSED GENE PROTEIN"/>
    <property type="match status" value="1"/>
</dbReference>
<reference evidence="3 4" key="1">
    <citation type="submission" date="2024-02" db="EMBL/GenBank/DDBJ databases">
        <title>A chromosome-level genome assembly of Drosophila madeirensis, a fruit fly species endemic to Madeira island.</title>
        <authorList>
            <person name="Tomihara K."/>
            <person name="Llopart A."/>
            <person name="Yamamoto D."/>
        </authorList>
    </citation>
    <scope>NUCLEOTIDE SEQUENCE [LARGE SCALE GENOMIC DNA]</scope>
    <source>
        <strain evidence="3 4">RF1</strain>
    </source>
</reference>
<feature type="region of interest" description="Disordered" evidence="2">
    <location>
        <begin position="1"/>
        <end position="25"/>
    </location>
</feature>
<name>A0AAU9EXX8_DROMD</name>
<dbReference type="PANTHER" id="PTHR15901:SF16">
    <property type="entry name" value="TESTICULAR HAPLOID EXPRESSED GENE PROTEIN"/>
    <property type="match status" value="1"/>
</dbReference>
<gene>
    <name evidence="3" type="ORF">DMAD_09673</name>
</gene>
<dbReference type="Proteomes" id="UP001500889">
    <property type="component" value="Chromosome O"/>
</dbReference>
<dbReference type="InterPro" id="IPR006623">
    <property type="entry name" value="THEG"/>
</dbReference>
<dbReference type="InterPro" id="IPR042401">
    <property type="entry name" value="SPMAP2-like"/>
</dbReference>
<protein>
    <submittedName>
        <fullName evidence="3">Uncharacterized protein</fullName>
    </submittedName>
</protein>
<evidence type="ECO:0000313" key="4">
    <source>
        <dbReference type="Proteomes" id="UP001500889"/>
    </source>
</evidence>
<keyword evidence="1" id="KW-0677">Repeat</keyword>
<dbReference type="AlphaFoldDB" id="A0AAU9EXX8"/>
<feature type="region of interest" description="Disordered" evidence="2">
    <location>
        <begin position="299"/>
        <end position="319"/>
    </location>
</feature>
<keyword evidence="4" id="KW-1185">Reference proteome</keyword>
<accession>A0AAU9EXX8</accession>
<dbReference type="SMART" id="SM00705">
    <property type="entry name" value="THEG"/>
    <property type="match status" value="5"/>
</dbReference>
<organism evidence="3 4">
    <name type="scientific">Drosophila madeirensis</name>
    <name type="common">Fruit fly</name>
    <dbReference type="NCBI Taxonomy" id="30013"/>
    <lineage>
        <taxon>Eukaryota</taxon>
        <taxon>Metazoa</taxon>
        <taxon>Ecdysozoa</taxon>
        <taxon>Arthropoda</taxon>
        <taxon>Hexapoda</taxon>
        <taxon>Insecta</taxon>
        <taxon>Pterygota</taxon>
        <taxon>Neoptera</taxon>
        <taxon>Endopterygota</taxon>
        <taxon>Diptera</taxon>
        <taxon>Brachycera</taxon>
        <taxon>Muscomorpha</taxon>
        <taxon>Ephydroidea</taxon>
        <taxon>Drosophilidae</taxon>
        <taxon>Drosophila</taxon>
        <taxon>Sophophora</taxon>
    </lineage>
</organism>
<dbReference type="Pfam" id="PF14912">
    <property type="entry name" value="THEG"/>
    <property type="match status" value="2"/>
</dbReference>
<evidence type="ECO:0000313" key="3">
    <source>
        <dbReference type="EMBL" id="BFF91375.1"/>
    </source>
</evidence>
<evidence type="ECO:0000256" key="1">
    <source>
        <dbReference type="ARBA" id="ARBA00022737"/>
    </source>
</evidence>